<keyword evidence="2" id="KW-1133">Transmembrane helix</keyword>
<keyword evidence="2" id="KW-0472">Membrane</keyword>
<evidence type="ECO:0000313" key="3">
    <source>
        <dbReference type="EMBL" id="GGF10463.1"/>
    </source>
</evidence>
<feature type="transmembrane region" description="Helical" evidence="2">
    <location>
        <begin position="65"/>
        <end position="85"/>
    </location>
</feature>
<keyword evidence="2" id="KW-0812">Transmembrane</keyword>
<organism evidence="3 4">
    <name type="scientific">Williamsia phyllosphaerae</name>
    <dbReference type="NCBI Taxonomy" id="885042"/>
    <lineage>
        <taxon>Bacteria</taxon>
        <taxon>Bacillati</taxon>
        <taxon>Actinomycetota</taxon>
        <taxon>Actinomycetes</taxon>
        <taxon>Mycobacteriales</taxon>
        <taxon>Nocardiaceae</taxon>
        <taxon>Williamsia</taxon>
    </lineage>
</organism>
<gene>
    <name evidence="3" type="ORF">GCM10007298_03020</name>
</gene>
<accession>A0ABQ1U7E3</accession>
<feature type="region of interest" description="Disordered" evidence="1">
    <location>
        <begin position="125"/>
        <end position="148"/>
    </location>
</feature>
<comment type="caution">
    <text evidence="3">The sequence shown here is derived from an EMBL/GenBank/DDBJ whole genome shotgun (WGS) entry which is preliminary data.</text>
</comment>
<evidence type="ECO:0008006" key="5">
    <source>
        <dbReference type="Google" id="ProtNLM"/>
    </source>
</evidence>
<dbReference type="Proteomes" id="UP000632454">
    <property type="component" value="Unassembled WGS sequence"/>
</dbReference>
<evidence type="ECO:0000313" key="4">
    <source>
        <dbReference type="Proteomes" id="UP000632454"/>
    </source>
</evidence>
<evidence type="ECO:0000256" key="1">
    <source>
        <dbReference type="SAM" id="MobiDB-lite"/>
    </source>
</evidence>
<keyword evidence="4" id="KW-1185">Reference proteome</keyword>
<dbReference type="RefSeq" id="WP_188486262.1">
    <property type="nucleotide sequence ID" value="NZ_BMCS01000001.1"/>
</dbReference>
<name>A0ABQ1U7E3_9NOCA</name>
<reference evidence="4" key="1">
    <citation type="journal article" date="2019" name="Int. J. Syst. Evol. Microbiol.">
        <title>The Global Catalogue of Microorganisms (GCM) 10K type strain sequencing project: providing services to taxonomists for standard genome sequencing and annotation.</title>
        <authorList>
            <consortium name="The Broad Institute Genomics Platform"/>
            <consortium name="The Broad Institute Genome Sequencing Center for Infectious Disease"/>
            <person name="Wu L."/>
            <person name="Ma J."/>
        </authorList>
    </citation>
    <scope>NUCLEOTIDE SEQUENCE [LARGE SCALE GENOMIC DNA]</scope>
    <source>
        <strain evidence="4">CCM 7855</strain>
    </source>
</reference>
<protein>
    <recommendedName>
        <fullName evidence="5">DUF5313 domain-containing protein</fullName>
    </recommendedName>
</protein>
<sequence>MSAQSVRPGLVEWLGYVVGRTLPVEYNAWVRNDLTGRHAAARHILRNELVFSPFFVAALFLPGPWILRLSTLALGFILGTFYTVAYMKPQREGRLLAHGLPADLLTAHEAIRHDQQRRSFEHEYRSGGVDLSGSRLQPTPRSPEPRFM</sequence>
<dbReference type="Pfam" id="PF17240">
    <property type="entry name" value="DUF5313"/>
    <property type="match status" value="1"/>
</dbReference>
<proteinExistence type="predicted"/>
<evidence type="ECO:0000256" key="2">
    <source>
        <dbReference type="SAM" id="Phobius"/>
    </source>
</evidence>
<dbReference type="EMBL" id="BMCS01000001">
    <property type="protein sequence ID" value="GGF10463.1"/>
    <property type="molecule type" value="Genomic_DNA"/>
</dbReference>
<dbReference type="InterPro" id="IPR035197">
    <property type="entry name" value="DUF5313"/>
</dbReference>